<organism evidence="5 6">
    <name type="scientific">Pseudorhodoplanes sinuspersici</name>
    <dbReference type="NCBI Taxonomy" id="1235591"/>
    <lineage>
        <taxon>Bacteria</taxon>
        <taxon>Pseudomonadati</taxon>
        <taxon>Pseudomonadota</taxon>
        <taxon>Alphaproteobacteria</taxon>
        <taxon>Hyphomicrobiales</taxon>
        <taxon>Pseudorhodoplanes</taxon>
    </lineage>
</organism>
<dbReference type="PROSITE" id="PS00211">
    <property type="entry name" value="ABC_TRANSPORTER_1"/>
    <property type="match status" value="1"/>
</dbReference>
<dbReference type="InterPro" id="IPR017871">
    <property type="entry name" value="ABC_transporter-like_CS"/>
</dbReference>
<evidence type="ECO:0000256" key="4">
    <source>
        <dbReference type="ARBA" id="ARBA00022840"/>
    </source>
</evidence>
<dbReference type="PROSITE" id="PS50893">
    <property type="entry name" value="ABC_TRANSPORTER_2"/>
    <property type="match status" value="1"/>
</dbReference>
<dbReference type="RefSeq" id="WP_086088209.1">
    <property type="nucleotide sequence ID" value="NZ_CP021112.1"/>
</dbReference>
<dbReference type="InterPro" id="IPR027417">
    <property type="entry name" value="P-loop_NTPase"/>
</dbReference>
<dbReference type="SUPFAM" id="SSF52540">
    <property type="entry name" value="P-loop containing nucleoside triphosphate hydrolases"/>
    <property type="match status" value="1"/>
</dbReference>
<keyword evidence="2" id="KW-0813">Transport</keyword>
<dbReference type="InterPro" id="IPR050166">
    <property type="entry name" value="ABC_transporter_ATP-bind"/>
</dbReference>
<accession>A0A1W6ZRB1</accession>
<evidence type="ECO:0000256" key="2">
    <source>
        <dbReference type="ARBA" id="ARBA00022448"/>
    </source>
</evidence>
<evidence type="ECO:0000256" key="3">
    <source>
        <dbReference type="ARBA" id="ARBA00022741"/>
    </source>
</evidence>
<keyword evidence="3" id="KW-0547">Nucleotide-binding</keyword>
<reference evidence="5 6" key="1">
    <citation type="submission" date="2017-05" db="EMBL/GenBank/DDBJ databases">
        <title>Full genome sequence of Pseudorhodoplanes sinuspersici.</title>
        <authorList>
            <person name="Dastgheib S.M.M."/>
            <person name="Shavandi M."/>
            <person name="Tirandaz H."/>
        </authorList>
    </citation>
    <scope>NUCLEOTIDE SEQUENCE [LARGE SCALE GENOMIC DNA]</scope>
    <source>
        <strain evidence="5 6">RIPI110</strain>
    </source>
</reference>
<protein>
    <submittedName>
        <fullName evidence="5">Spermidine/putrescine ABC transporter ATP-binding protein</fullName>
    </submittedName>
</protein>
<dbReference type="Proteomes" id="UP000194137">
    <property type="component" value="Chromosome"/>
</dbReference>
<evidence type="ECO:0000256" key="1">
    <source>
        <dbReference type="ARBA" id="ARBA00005417"/>
    </source>
</evidence>
<dbReference type="InterPro" id="IPR003593">
    <property type="entry name" value="AAA+_ATPase"/>
</dbReference>
<dbReference type="PANTHER" id="PTHR42788">
    <property type="entry name" value="TAURINE IMPORT ATP-BINDING PROTEIN-RELATED"/>
    <property type="match status" value="1"/>
</dbReference>
<dbReference type="PANTHER" id="PTHR42788:SF13">
    <property type="entry name" value="ALIPHATIC SULFONATES IMPORT ATP-BINDING PROTEIN SSUB"/>
    <property type="match status" value="1"/>
</dbReference>
<sequence>MIETSQPAGTALPAVTIRDVTLNYFSPERETLALSNISLDIAQGEFVAIVGSSGCGKSTLLSLISGLMRPSRGVIQINGKEVTAPSPRAGYMFQKDTLLEWRTVLDNVLLGPELLGLDRQASRGRAEDLLTRYGLGEFMHSLPGQLSGGMRQRAALARTLCPDPELLLLDEPFSALDYQTRLALSDEIAAILANERKTVVLVTHDIGEAISMADRVIVMSRRPGRIKSIHDVAYPSFGPSRPTPFQARKCQEFGMYFQTIWDELDAHHMQ</sequence>
<dbReference type="SMART" id="SM00382">
    <property type="entry name" value="AAA"/>
    <property type="match status" value="1"/>
</dbReference>
<dbReference type="OrthoDB" id="9807242at2"/>
<dbReference type="AlphaFoldDB" id="A0A1W6ZRB1"/>
<name>A0A1W6ZRB1_9HYPH</name>
<dbReference type="STRING" id="1235591.CAK95_12480"/>
<dbReference type="Pfam" id="PF00005">
    <property type="entry name" value="ABC_tran"/>
    <property type="match status" value="1"/>
</dbReference>
<dbReference type="KEGG" id="psin:CAK95_12480"/>
<evidence type="ECO:0000313" key="6">
    <source>
        <dbReference type="Proteomes" id="UP000194137"/>
    </source>
</evidence>
<comment type="similarity">
    <text evidence="1">Belongs to the ABC transporter superfamily.</text>
</comment>
<dbReference type="InterPro" id="IPR003439">
    <property type="entry name" value="ABC_transporter-like_ATP-bd"/>
</dbReference>
<dbReference type="GO" id="GO:0005524">
    <property type="term" value="F:ATP binding"/>
    <property type="evidence" value="ECO:0007669"/>
    <property type="project" value="UniProtKB-KW"/>
</dbReference>
<dbReference type="GO" id="GO:0016887">
    <property type="term" value="F:ATP hydrolysis activity"/>
    <property type="evidence" value="ECO:0007669"/>
    <property type="project" value="InterPro"/>
</dbReference>
<proteinExistence type="inferred from homology"/>
<evidence type="ECO:0000313" key="5">
    <source>
        <dbReference type="EMBL" id="ARP99805.1"/>
    </source>
</evidence>
<keyword evidence="4 5" id="KW-0067">ATP-binding</keyword>
<dbReference type="CDD" id="cd03293">
    <property type="entry name" value="ABC_NrtD_SsuB_transporters"/>
    <property type="match status" value="1"/>
</dbReference>
<gene>
    <name evidence="5" type="ORF">CAK95_12480</name>
</gene>
<dbReference type="EMBL" id="CP021112">
    <property type="protein sequence ID" value="ARP99805.1"/>
    <property type="molecule type" value="Genomic_DNA"/>
</dbReference>
<dbReference type="Gene3D" id="3.40.50.300">
    <property type="entry name" value="P-loop containing nucleotide triphosphate hydrolases"/>
    <property type="match status" value="1"/>
</dbReference>
<keyword evidence="6" id="KW-1185">Reference proteome</keyword>